<dbReference type="SUPFAM" id="SSF51126">
    <property type="entry name" value="Pectin lyase-like"/>
    <property type="match status" value="2"/>
</dbReference>
<proteinExistence type="predicted"/>
<reference evidence="1 2" key="1">
    <citation type="journal article" date="2022" name="bioRxiv">
        <title>Genomics of Preaxostyla Flagellates Illuminates Evolutionary Transitions and the Path Towards Mitochondrial Loss.</title>
        <authorList>
            <person name="Novak L.V.F."/>
            <person name="Treitli S.C."/>
            <person name="Pyrih J."/>
            <person name="Halakuc P."/>
            <person name="Pipaliya S.V."/>
            <person name="Vacek V."/>
            <person name="Brzon O."/>
            <person name="Soukal P."/>
            <person name="Eme L."/>
            <person name="Dacks J.B."/>
            <person name="Karnkowska A."/>
            <person name="Elias M."/>
            <person name="Hampl V."/>
        </authorList>
    </citation>
    <scope>NUCLEOTIDE SEQUENCE [LARGE SCALE GENOMIC DNA]</scope>
    <source>
        <strain evidence="1">NAU3</strain>
        <tissue evidence="1">Gut</tissue>
    </source>
</reference>
<evidence type="ECO:0000313" key="1">
    <source>
        <dbReference type="EMBL" id="KAK2954398.1"/>
    </source>
</evidence>
<keyword evidence="2" id="KW-1185">Reference proteome</keyword>
<dbReference type="EMBL" id="JARBJD010000079">
    <property type="protein sequence ID" value="KAK2954398.1"/>
    <property type="molecule type" value="Genomic_DNA"/>
</dbReference>
<dbReference type="InterPro" id="IPR011050">
    <property type="entry name" value="Pectin_lyase_fold/virulence"/>
</dbReference>
<name>A0ABQ9XPS7_9EUKA</name>
<evidence type="ECO:0000313" key="2">
    <source>
        <dbReference type="Proteomes" id="UP001281761"/>
    </source>
</evidence>
<accession>A0ABQ9XPS7</accession>
<gene>
    <name evidence="1" type="ORF">BLNAU_10730</name>
</gene>
<comment type="caution">
    <text evidence="1">The sequence shown here is derived from an EMBL/GenBank/DDBJ whole genome shotgun (WGS) entry which is preliminary data.</text>
</comment>
<dbReference type="Proteomes" id="UP001281761">
    <property type="component" value="Unassembled WGS sequence"/>
</dbReference>
<organism evidence="1 2">
    <name type="scientific">Blattamonas nauphoetae</name>
    <dbReference type="NCBI Taxonomy" id="2049346"/>
    <lineage>
        <taxon>Eukaryota</taxon>
        <taxon>Metamonada</taxon>
        <taxon>Preaxostyla</taxon>
        <taxon>Oxymonadida</taxon>
        <taxon>Blattamonas</taxon>
    </lineage>
</organism>
<sequence>MVLPTLIMWNVFRVNGDVDIGPSPTLLSEIVLRALNNMNNAQRHSINFNLSSGVYYAKNTELHNNVFFLGGVSSSSTILTSSSMNTAQNVTDRNSADKKHFPKSFTLLDIWNSTVRIENIHFSQLSPNCLIESSGSCQIHHLAVIDAGDLSLSFCHLSLNSWTSPFLVRQTHISENQRGASILVDECTLHSDDGLARGLVALSPSQKALFDLTISIVGTTFSNTEMRGTDGVAISFEGKRQNEASSAEISLSLVGNGFTNMTTSTRSLTPSRVNGLTQRMVGCAVCETSSHLCGSTVRDVQLGGSLLCSNTTFSALLASSECNEETAGTVQSPNGTTSAFVDGDTFSFDETDGGEAASAVFTSCSFTGSRYQPSPVTLISFTDFAGSIKLAGCSMTSLDAFLQTESNFTGLVVIQNSAHEGGFTCENGLFQNFNGSSQHGVFLLQECSRITFSGCHFEDRITANTYGFSGAIIILNDPTKPVTFDCLFANNQFAHFNYRGVFFDTNDGSEPLFSQPGLINVTLCSFSDCHGDFGHALGFHFLAPTTITQCTISECSANFWESGGIDVRSLARVSISDINVTGVGDSNYTGGLYMILHGEATIEHCTMLTCCGNIASGGLTLITDADVLVSDCHFVNCSSVSGGGGLSFECSAATTTIEQCSFLNCSSDAGAALSGLCLGTVILDDLLIRSCTATALGGMIFCFMDELTYVFVTSPNQDPPIPTLKLNRIVFVDNSVTPFSEYAQFFGVDPDTDPFVDFVLCCPDDIPSDVSLTNCFSTDTGDLSGTFKLDMDFETGEMLFLFSPSDLMDSVNPKLAEHAGSIIDQYTGEPRLSLSAVVPLHEQDYDVTVQRKGSSQAETMRVRISDDSTVRNWIADDETTTLDYLATYTITKIVGVVPPSEAASNGVFTEPKLAWEFDLASTPESLTFVAPEAPPILKASCRLGNGSNHAWIKLTGLNITAGTYTVTLVGVSGFSFGVTFASETDEKGRPLSEETSVRLFGEGSTLTFDTEYQIDTVINSTSQEPLNLAEMIITFTTPVATSRIIGMGEETLTLPQKDSVSVPLSGEDMKDTTYLVEVSLSDVVLEEPLSAVFSANSGTLVGRVYSASGSEVPLEYGKTYEVVSVTNSAFDAVLFNPFSFTVPTEPARIKSISPKLNREKSEVIVELTGVQFFASPTLFIHLKNTNTGRTFSSRLTIKNAESCSVSFPTAQSEDDTHLQFELGYQVTSVASVDGLSSFLFNEGLEVTVPNLPVVDTITSYLSPSCTTFQVSMTGSHLPLTGSFTATLSPTATMTVNFVDRVGTTPWLSDGVDGMKLYYHTVLSLSMREC</sequence>
<evidence type="ECO:0008006" key="3">
    <source>
        <dbReference type="Google" id="ProtNLM"/>
    </source>
</evidence>
<protein>
    <recommendedName>
        <fullName evidence="3">Right handed beta helix domain-containing protein</fullName>
    </recommendedName>
</protein>